<comment type="subcellular location">
    <subcellularLocation>
        <location evidence="1">Membrane</location>
        <topology evidence="1">Multi-pass membrane protein</topology>
    </subcellularLocation>
</comment>
<evidence type="ECO:0000256" key="5">
    <source>
        <dbReference type="ARBA" id="ARBA00022679"/>
    </source>
</evidence>
<dbReference type="KEGG" id="mcn:Mcup_1265"/>
<dbReference type="Gene3D" id="3.90.550.10">
    <property type="entry name" value="Spore Coat Polysaccharide Biosynthesis Protein SpsA, Chain A"/>
    <property type="match status" value="1"/>
</dbReference>
<dbReference type="PATRIC" id="fig|1006006.8.peg.1261"/>
<dbReference type="InterPro" id="IPR029044">
    <property type="entry name" value="Nucleotide-diphossugar_trans"/>
</dbReference>
<dbReference type="PANTHER" id="PTHR12726">
    <property type="entry name" value="CERAMIDE GLUCOSYLTRANSFERASE"/>
    <property type="match status" value="1"/>
</dbReference>
<evidence type="ECO:0000256" key="7">
    <source>
        <dbReference type="ARBA" id="ARBA00022989"/>
    </source>
</evidence>
<evidence type="ECO:0000256" key="9">
    <source>
        <dbReference type="SAM" id="Phobius"/>
    </source>
</evidence>
<feature type="transmembrane region" description="Helical" evidence="9">
    <location>
        <begin position="260"/>
        <end position="285"/>
    </location>
</feature>
<dbReference type="InterPro" id="IPR025993">
    <property type="entry name" value="Ceramide_glucosylTrfase"/>
</dbReference>
<dbReference type="GO" id="GO:0008120">
    <property type="term" value="F:ceramide glucosyltransferase activity"/>
    <property type="evidence" value="ECO:0007669"/>
    <property type="project" value="TreeGrafter"/>
</dbReference>
<evidence type="ECO:0000313" key="12">
    <source>
        <dbReference type="Proteomes" id="UP000007812"/>
    </source>
</evidence>
<keyword evidence="7 9" id="KW-1133">Transmembrane helix</keyword>
<evidence type="ECO:0000256" key="6">
    <source>
        <dbReference type="ARBA" id="ARBA00022692"/>
    </source>
</evidence>
<dbReference type="CDD" id="cd00761">
    <property type="entry name" value="Glyco_tranf_GTA_type"/>
    <property type="match status" value="1"/>
</dbReference>
<reference evidence="11 12" key="1">
    <citation type="journal article" date="2011" name="J. Bacteriol.">
        <title>Complete genome sequence of Metallosphaera cuprina, a metal sulfide-oxidizing archaeon from a hot spring.</title>
        <authorList>
            <person name="Liu L.J."/>
            <person name="You X.Y."/>
            <person name="Zheng H."/>
            <person name="Wang S."/>
            <person name="Jiang C.Y."/>
            <person name="Liu S.J."/>
        </authorList>
    </citation>
    <scope>NUCLEOTIDE SEQUENCE [LARGE SCALE GENOMIC DNA]</scope>
    <source>
        <strain evidence="11 12">Ar-4</strain>
    </source>
</reference>
<dbReference type="RefSeq" id="WP_013737868.1">
    <property type="nucleotide sequence ID" value="NC_015435.1"/>
</dbReference>
<dbReference type="OrthoDB" id="27596at2157"/>
<dbReference type="Proteomes" id="UP000007812">
    <property type="component" value="Chromosome"/>
</dbReference>
<dbReference type="PANTHER" id="PTHR12726:SF0">
    <property type="entry name" value="CERAMIDE GLUCOSYLTRANSFERASE"/>
    <property type="match status" value="1"/>
</dbReference>
<proteinExistence type="predicted"/>
<evidence type="ECO:0000259" key="10">
    <source>
        <dbReference type="Pfam" id="PF00535"/>
    </source>
</evidence>
<feature type="domain" description="Glycosyltransferase 2-like" evidence="10">
    <location>
        <begin position="38"/>
        <end position="193"/>
    </location>
</feature>
<evidence type="ECO:0000256" key="1">
    <source>
        <dbReference type="ARBA" id="ARBA00004141"/>
    </source>
</evidence>
<evidence type="ECO:0000313" key="11">
    <source>
        <dbReference type="EMBL" id="AEB95370.1"/>
    </source>
</evidence>
<dbReference type="EMBL" id="CP002656">
    <property type="protein sequence ID" value="AEB95370.1"/>
    <property type="molecule type" value="Genomic_DNA"/>
</dbReference>
<organism evidence="11 12">
    <name type="scientific">Metallosphaera cuprina (strain Ar-4)</name>
    <dbReference type="NCBI Taxonomy" id="1006006"/>
    <lineage>
        <taxon>Archaea</taxon>
        <taxon>Thermoproteota</taxon>
        <taxon>Thermoprotei</taxon>
        <taxon>Sulfolobales</taxon>
        <taxon>Sulfolobaceae</taxon>
        <taxon>Metallosphaera</taxon>
    </lineage>
</organism>
<dbReference type="GeneID" id="10493456"/>
<comment type="pathway">
    <text evidence="3">Sphingolipid metabolism.</text>
</comment>
<dbReference type="eggNOG" id="arCOG01389">
    <property type="taxonomic scope" value="Archaea"/>
</dbReference>
<keyword evidence="8 9" id="KW-0472">Membrane</keyword>
<dbReference type="AlphaFoldDB" id="F4G3K0"/>
<keyword evidence="12" id="KW-1185">Reference proteome</keyword>
<name>F4G3K0_METCR</name>
<accession>F4G3K0</accession>
<dbReference type="Pfam" id="PF00535">
    <property type="entry name" value="Glycos_transf_2"/>
    <property type="match status" value="1"/>
</dbReference>
<feature type="transmembrane region" description="Helical" evidence="9">
    <location>
        <begin position="305"/>
        <end position="325"/>
    </location>
</feature>
<keyword evidence="5 11" id="KW-0808">Transferase</keyword>
<evidence type="ECO:0000256" key="8">
    <source>
        <dbReference type="ARBA" id="ARBA00023136"/>
    </source>
</evidence>
<keyword evidence="4" id="KW-0328">Glycosyltransferase</keyword>
<dbReference type="GO" id="GO:0016020">
    <property type="term" value="C:membrane"/>
    <property type="evidence" value="ECO:0007669"/>
    <property type="project" value="UniProtKB-SubCell"/>
</dbReference>
<protein>
    <submittedName>
        <fullName evidence="11">Glycosyl transferase family protein</fullName>
    </submittedName>
</protein>
<evidence type="ECO:0000256" key="2">
    <source>
        <dbReference type="ARBA" id="ARBA00004760"/>
    </source>
</evidence>
<evidence type="ECO:0000256" key="3">
    <source>
        <dbReference type="ARBA" id="ARBA00004991"/>
    </source>
</evidence>
<sequence length="341" mass="38733">MIEPLIALPILADVLLLLQILKENSFFKYDGSFCSPASIIVPIRGEDPGLELNVNSLKNQDFPCSYDIIYVVDPDQPWLAERLKSLGVKVVVSQGDCSCSGKIKAQLSGIREASNPVIVFADSDTFYPRRWLREMVRNLDKYTAVTTFSWPDPVKMSLRNLIRAGFWTLGFESQALGGTFLWGGSMAFRRDFIDNEVIDELSKEWCDDCTLTRIVKMRGGRIAFNGLAIPLNVYDERDIGRWSARQVVTIVKYSNRGAKAFLVIGSFMISFILLFALSLQWIYLTPLLLWIAKNLSRSRYLGKKSIIPSLASILGLFFGWVTLIANFRRRKVVWRDVSYDL</sequence>
<comment type="pathway">
    <text evidence="2">Lipid metabolism; sphingolipid metabolism.</text>
</comment>
<dbReference type="HOGENOM" id="CLU_067021_0_0_2"/>
<keyword evidence="6 9" id="KW-0812">Transmembrane</keyword>
<dbReference type="STRING" id="1006006.Mcup_1265"/>
<gene>
    <name evidence="11" type="ordered locus">Mcup_1265</name>
</gene>
<evidence type="ECO:0000256" key="4">
    <source>
        <dbReference type="ARBA" id="ARBA00022676"/>
    </source>
</evidence>
<dbReference type="SUPFAM" id="SSF53448">
    <property type="entry name" value="Nucleotide-diphospho-sugar transferases"/>
    <property type="match status" value="1"/>
</dbReference>
<dbReference type="InterPro" id="IPR001173">
    <property type="entry name" value="Glyco_trans_2-like"/>
</dbReference>
<dbReference type="GO" id="GO:0006679">
    <property type="term" value="P:glucosylceramide biosynthetic process"/>
    <property type="evidence" value="ECO:0007669"/>
    <property type="project" value="TreeGrafter"/>
</dbReference>